<feature type="region of interest" description="Disordered" evidence="1">
    <location>
        <begin position="242"/>
        <end position="274"/>
    </location>
</feature>
<feature type="transmembrane region" description="Helical" evidence="2">
    <location>
        <begin position="82"/>
        <end position="100"/>
    </location>
</feature>
<dbReference type="SUPFAM" id="SSF110997">
    <property type="entry name" value="Sporulation related repeat"/>
    <property type="match status" value="1"/>
</dbReference>
<dbReference type="EMBL" id="NKDB02000001">
    <property type="protein sequence ID" value="RKJ98666.1"/>
    <property type="molecule type" value="Genomic_DNA"/>
</dbReference>
<feature type="transmembrane region" description="Helical" evidence="2">
    <location>
        <begin position="58"/>
        <end position="75"/>
    </location>
</feature>
<evidence type="ECO:0000313" key="5">
    <source>
        <dbReference type="Proteomes" id="UP000216225"/>
    </source>
</evidence>
<name>A0A3R7F0S8_9BURK</name>
<proteinExistence type="predicted"/>
<feature type="region of interest" description="Disordered" evidence="1">
    <location>
        <begin position="199"/>
        <end position="227"/>
    </location>
</feature>
<feature type="domain" description="SPOR" evidence="3">
    <location>
        <begin position="274"/>
        <end position="353"/>
    </location>
</feature>
<dbReference type="PROSITE" id="PS51724">
    <property type="entry name" value="SPOR"/>
    <property type="match status" value="1"/>
</dbReference>
<evidence type="ECO:0000259" key="3">
    <source>
        <dbReference type="PROSITE" id="PS51724"/>
    </source>
</evidence>
<keyword evidence="2" id="KW-0472">Membrane</keyword>
<reference evidence="4 5" key="1">
    <citation type="submission" date="2018-09" db="EMBL/GenBank/DDBJ databases">
        <title>Genome comparison of Alicycliphilus sp. BQ1, a polyurethanolytic bacterium, with its closest phylogenetic relatives Alicycliphilus denitrificans BC and K601, unable to attack polyurethane.</title>
        <authorList>
            <person name="Loza-Tavera H."/>
            <person name="Lozano L."/>
            <person name="Cevallos M."/>
            <person name="Maya-Lucas O."/>
            <person name="Garcia-Mena J."/>
            <person name="Hernandez J."/>
        </authorList>
    </citation>
    <scope>NUCLEOTIDE SEQUENCE [LARGE SCALE GENOMIC DNA]</scope>
    <source>
        <strain evidence="4 5">BQ1</strain>
    </source>
</reference>
<accession>A0A3R7F0S8</accession>
<evidence type="ECO:0000313" key="4">
    <source>
        <dbReference type="EMBL" id="RKJ98666.1"/>
    </source>
</evidence>
<dbReference type="Gene3D" id="3.30.70.1070">
    <property type="entry name" value="Sporulation related repeat"/>
    <property type="match status" value="1"/>
</dbReference>
<feature type="transmembrane region" description="Helical" evidence="2">
    <location>
        <begin position="169"/>
        <end position="188"/>
    </location>
</feature>
<protein>
    <submittedName>
        <fullName evidence="4">SPOR domain-containing protein</fullName>
    </submittedName>
</protein>
<gene>
    <name evidence="4" type="ORF">CE154_002570</name>
</gene>
<keyword evidence="2" id="KW-1133">Transmembrane helix</keyword>
<feature type="transmembrane region" description="Helical" evidence="2">
    <location>
        <begin position="106"/>
        <end position="130"/>
    </location>
</feature>
<feature type="compositionally biased region" description="Pro residues" evidence="1">
    <location>
        <begin position="210"/>
        <end position="220"/>
    </location>
</feature>
<dbReference type="Proteomes" id="UP000216225">
    <property type="component" value="Unassembled WGS sequence"/>
</dbReference>
<comment type="caution">
    <text evidence="4">The sequence shown here is derived from an EMBL/GenBank/DDBJ whole genome shotgun (WGS) entry which is preliminary data.</text>
</comment>
<organism evidence="4 5">
    <name type="scientific">Alicycliphilus denitrificans</name>
    <dbReference type="NCBI Taxonomy" id="179636"/>
    <lineage>
        <taxon>Bacteria</taxon>
        <taxon>Pseudomonadati</taxon>
        <taxon>Pseudomonadota</taxon>
        <taxon>Betaproteobacteria</taxon>
        <taxon>Burkholderiales</taxon>
        <taxon>Comamonadaceae</taxon>
        <taxon>Alicycliphilus</taxon>
    </lineage>
</organism>
<keyword evidence="2" id="KW-0812">Transmembrane</keyword>
<sequence>MARMPTYTAHAAHAADQPGVAAQYTSVAPALYRAALGPVNLEHYLAAFERLDATGRVLPGWNLAAALCPLGWLVFRRLWRQALLVFAALASGALLLWAVGHRWLALPWPMLAGLALAGLTVLCGGLGLYGDALVHADVRRRIDGAVSAASTMREAMELLQRQAGSRRRLLWVAVVGAALAAAAAWLAFAGAMGDRWMPDTGEPASVAPSAPEPEPAPQPPVVGGEQPVVPAADQAPVQPLLQEPEAESEPEVAQAQAEEPPQEKDPAPARPPQRAAQRRLYINVGLFADPENARRTQARLRQAGLPCAVEPLVRSDGRRLQRVRVGPFSSAAQANAAVAKVRAMGLEAVAAAQ</sequence>
<dbReference type="GO" id="GO:0042834">
    <property type="term" value="F:peptidoglycan binding"/>
    <property type="evidence" value="ECO:0007669"/>
    <property type="project" value="InterPro"/>
</dbReference>
<evidence type="ECO:0000256" key="2">
    <source>
        <dbReference type="SAM" id="Phobius"/>
    </source>
</evidence>
<dbReference type="InterPro" id="IPR007730">
    <property type="entry name" value="SPOR-like_dom"/>
</dbReference>
<evidence type="ECO:0000256" key="1">
    <source>
        <dbReference type="SAM" id="MobiDB-lite"/>
    </source>
</evidence>
<dbReference type="Pfam" id="PF05036">
    <property type="entry name" value="SPOR"/>
    <property type="match status" value="1"/>
</dbReference>
<dbReference type="InterPro" id="IPR036680">
    <property type="entry name" value="SPOR-like_sf"/>
</dbReference>
<dbReference type="AlphaFoldDB" id="A0A3R7F0S8"/>